<dbReference type="InterPro" id="IPR003115">
    <property type="entry name" value="ParB_N"/>
</dbReference>
<evidence type="ECO:0000259" key="3">
    <source>
        <dbReference type="SMART" id="SM00470"/>
    </source>
</evidence>
<dbReference type="SUPFAM" id="SSF109709">
    <property type="entry name" value="KorB DNA-binding domain-like"/>
    <property type="match status" value="1"/>
</dbReference>
<feature type="domain" description="ParB-like N-terminal" evidence="3">
    <location>
        <begin position="18"/>
        <end position="116"/>
    </location>
</feature>
<dbReference type="SUPFAM" id="SSF110849">
    <property type="entry name" value="ParB/Sulfiredoxin"/>
    <property type="match status" value="1"/>
</dbReference>
<dbReference type="PANTHER" id="PTHR33375">
    <property type="entry name" value="CHROMOSOME-PARTITIONING PROTEIN PARB-RELATED"/>
    <property type="match status" value="1"/>
</dbReference>
<sequence>MKLSKAEFEALIEASQRTFVSFCQLVLSVDYQARSSGSGPRLSIPELAASIKECGVLQNLIVVQAARHTYEVCAGGRRLEALTALVAAGELPENFPVPVLIVAVDRGLLVSLAENAFHLPMHPADEFEAFAKLVARGKPVEDVAAAFGVTPMVVKRRMKLAAVSPRLMAQFREGSINLECLMVLASVEDHERQEQAWAGLDSWNRHSDHLRRILTQGEVDSDRSPVARYVTVKAYEKAGGPTRRDLLSDSDRKVYLLDAALLDQLAVGKLQGTANKIAAEGWKWVDVRPRYVHDEYVRHGELRKSSREPSEQEAAALHALNVQLEENKQRLNALYAQDGSDEETEAECARLEALREELSGQVAALEEVLAIWPPELMAEAGCIVYVGNDAKPAVRYGLIRPDDRSNVLQANRGGVFGGAASRSGLAAVPEPKTRPVHSEKLVRNLTAHRVAAIQAELLDRSDVALAVLTAQMAKSLLLDDYRQAYGCEDPLKLTVTDTHHSLRADALDIEASKAWQILNAKRSYWQSILPPQAADMLPWVLTQEPDSVRQLFTFLVAITVTGVYATEPAQQRTDGLAQALRLDMTHWWQASGPSYFQHVSKARATEVVSEATGAPAGTAMQALKKEAAVARAAQAVAGTGWLPTVLRLRPPADVPDADVALGPDDDPPLDVGESDGDTETAGN</sequence>
<dbReference type="PANTHER" id="PTHR33375:SF7">
    <property type="entry name" value="CHROMOSOME 2-PARTITIONING PROTEIN PARB-RELATED"/>
    <property type="match status" value="1"/>
</dbReference>
<gene>
    <name evidence="4" type="ORF">DES41_1036</name>
</gene>
<dbReference type="Gene3D" id="3.90.1530.30">
    <property type="match status" value="1"/>
</dbReference>
<dbReference type="SMART" id="SM00470">
    <property type="entry name" value="ParB"/>
    <property type="match status" value="1"/>
</dbReference>
<reference evidence="4 5" key="1">
    <citation type="submission" date="2018-07" db="EMBL/GenBank/DDBJ databases">
        <title>Genomic Encyclopedia of Type Strains, Phase IV (KMG-IV): sequencing the most valuable type-strain genomes for metagenomic binning, comparative biology and taxonomic classification.</title>
        <authorList>
            <person name="Goeker M."/>
        </authorList>
    </citation>
    <scope>NUCLEOTIDE SEQUENCE [LARGE SCALE GENOMIC DNA]</scope>
    <source>
        <strain evidence="4 5">DSM 21634</strain>
    </source>
</reference>
<dbReference type="CDD" id="cd16406">
    <property type="entry name" value="ParB_N_like"/>
    <property type="match status" value="1"/>
</dbReference>
<accession>A0A368XWR2</accession>
<dbReference type="GO" id="GO:0007059">
    <property type="term" value="P:chromosome segregation"/>
    <property type="evidence" value="ECO:0007669"/>
    <property type="project" value="TreeGrafter"/>
</dbReference>
<dbReference type="RefSeq" id="WP_114467857.1">
    <property type="nucleotide sequence ID" value="NZ_QPJK01000003.1"/>
</dbReference>
<organism evidence="4 5">
    <name type="scientific">Pseudorhodoferax soli</name>
    <dbReference type="NCBI Taxonomy" id="545864"/>
    <lineage>
        <taxon>Bacteria</taxon>
        <taxon>Pseudomonadati</taxon>
        <taxon>Pseudomonadota</taxon>
        <taxon>Betaproteobacteria</taxon>
        <taxon>Burkholderiales</taxon>
        <taxon>Comamonadaceae</taxon>
    </lineage>
</organism>
<dbReference type="GO" id="GO:0005694">
    <property type="term" value="C:chromosome"/>
    <property type="evidence" value="ECO:0007669"/>
    <property type="project" value="TreeGrafter"/>
</dbReference>
<dbReference type="Pfam" id="PF02195">
    <property type="entry name" value="ParB_N"/>
    <property type="match status" value="1"/>
</dbReference>
<dbReference type="InterPro" id="IPR036086">
    <property type="entry name" value="ParB/Sulfiredoxin_sf"/>
</dbReference>
<protein>
    <submittedName>
        <fullName evidence="4">ParB family protein</fullName>
    </submittedName>
</protein>
<evidence type="ECO:0000256" key="2">
    <source>
        <dbReference type="SAM" id="MobiDB-lite"/>
    </source>
</evidence>
<dbReference type="Gene3D" id="1.10.10.2830">
    <property type="match status" value="1"/>
</dbReference>
<feature type="compositionally biased region" description="Acidic residues" evidence="2">
    <location>
        <begin position="663"/>
        <end position="683"/>
    </location>
</feature>
<dbReference type="InterPro" id="IPR050336">
    <property type="entry name" value="Chromosome_partition/occlusion"/>
</dbReference>
<evidence type="ECO:0000313" key="5">
    <source>
        <dbReference type="Proteomes" id="UP000252884"/>
    </source>
</evidence>
<keyword evidence="5" id="KW-1185">Reference proteome</keyword>
<name>A0A368XWR2_9BURK</name>
<feature type="coiled-coil region" evidence="1">
    <location>
        <begin position="314"/>
        <end position="368"/>
    </location>
</feature>
<comment type="caution">
    <text evidence="4">The sequence shown here is derived from an EMBL/GenBank/DDBJ whole genome shotgun (WGS) entry which is preliminary data.</text>
</comment>
<evidence type="ECO:0000256" key="1">
    <source>
        <dbReference type="SAM" id="Coils"/>
    </source>
</evidence>
<dbReference type="Proteomes" id="UP000252884">
    <property type="component" value="Unassembled WGS sequence"/>
</dbReference>
<evidence type="ECO:0000313" key="4">
    <source>
        <dbReference type="EMBL" id="RCW72402.1"/>
    </source>
</evidence>
<feature type="region of interest" description="Disordered" evidence="2">
    <location>
        <begin position="648"/>
        <end position="683"/>
    </location>
</feature>
<proteinExistence type="predicted"/>
<dbReference type="EMBL" id="QPJK01000003">
    <property type="protein sequence ID" value="RCW72402.1"/>
    <property type="molecule type" value="Genomic_DNA"/>
</dbReference>
<keyword evidence="1" id="KW-0175">Coiled coil</keyword>
<dbReference type="OrthoDB" id="9813122at2"/>
<dbReference type="AlphaFoldDB" id="A0A368XWR2"/>